<comment type="caution">
    <text evidence="1">The sequence shown here is derived from an EMBL/GenBank/DDBJ whole genome shotgun (WGS) entry which is preliminary data.</text>
</comment>
<dbReference type="AlphaFoldDB" id="A0A2T7WXI7"/>
<protein>
    <submittedName>
        <fullName evidence="1">Uncharacterized protein</fullName>
    </submittedName>
</protein>
<dbReference type="Proteomes" id="UP000244649">
    <property type="component" value="Unassembled WGS sequence"/>
</dbReference>
<sequence>MQSEWAAKIFGDREDPRARLQSVFGGEVPKSGRPPRAALQWASAILEGIPVERRDTVNVTRALRRRERRLTLKSAMFLADHALGRSSHA</sequence>
<evidence type="ECO:0000313" key="1">
    <source>
        <dbReference type="EMBL" id="PVE78957.1"/>
    </source>
</evidence>
<accession>A0A2T7WXI7</accession>
<gene>
    <name evidence="1" type="ORF">DC432_02800</name>
</gene>
<organism evidence="1 2">
    <name type="scientific">Microbacterium testaceum</name>
    <name type="common">Aureobacterium testaceum</name>
    <name type="synonym">Brevibacterium testaceum</name>
    <dbReference type="NCBI Taxonomy" id="2033"/>
    <lineage>
        <taxon>Bacteria</taxon>
        <taxon>Bacillati</taxon>
        <taxon>Actinomycetota</taxon>
        <taxon>Actinomycetes</taxon>
        <taxon>Micrococcales</taxon>
        <taxon>Microbacteriaceae</taxon>
        <taxon>Microbacterium</taxon>
    </lineage>
</organism>
<dbReference type="EMBL" id="QDFT01000004">
    <property type="protein sequence ID" value="PVE78957.1"/>
    <property type="molecule type" value="Genomic_DNA"/>
</dbReference>
<name>A0A2T7WXI7_MICTE</name>
<evidence type="ECO:0000313" key="2">
    <source>
        <dbReference type="Proteomes" id="UP000244649"/>
    </source>
</evidence>
<reference evidence="1 2" key="1">
    <citation type="submission" date="2018-04" db="EMBL/GenBank/DDBJ databases">
        <authorList>
            <person name="Go L.Y."/>
            <person name="Mitchell J.A."/>
        </authorList>
    </citation>
    <scope>NUCLEOTIDE SEQUENCE [LARGE SCALE GENOMIC DNA]</scope>
    <source>
        <strain evidence="1 2">TPD7010</strain>
    </source>
</reference>
<proteinExistence type="predicted"/>